<dbReference type="SUPFAM" id="SSF103481">
    <property type="entry name" value="Multidrug resistance efflux transporter EmrE"/>
    <property type="match status" value="2"/>
</dbReference>
<feature type="transmembrane region" description="Helical" evidence="7">
    <location>
        <begin position="217"/>
        <end position="239"/>
    </location>
</feature>
<evidence type="ECO:0000313" key="9">
    <source>
        <dbReference type="EMBL" id="MBB5912063.1"/>
    </source>
</evidence>
<dbReference type="EMBL" id="JACHIT010000001">
    <property type="protein sequence ID" value="MBB5912063.1"/>
    <property type="molecule type" value="Genomic_DNA"/>
</dbReference>
<evidence type="ECO:0000256" key="6">
    <source>
        <dbReference type="SAM" id="MobiDB-lite"/>
    </source>
</evidence>
<reference evidence="9 10" key="1">
    <citation type="submission" date="2020-08" db="EMBL/GenBank/DDBJ databases">
        <title>Sequencing the genomes of 1000 actinobacteria strains.</title>
        <authorList>
            <person name="Klenk H.-P."/>
        </authorList>
    </citation>
    <scope>NUCLEOTIDE SEQUENCE [LARGE SCALE GENOMIC DNA]</scope>
    <source>
        <strain evidence="9 10">DSM 43582</strain>
    </source>
</reference>
<keyword evidence="4 7" id="KW-1133">Transmembrane helix</keyword>
<feature type="domain" description="EamA" evidence="8">
    <location>
        <begin position="15"/>
        <end position="143"/>
    </location>
</feature>
<sequence>MTIQIGKVTRRRALMIVLSVLFVACWSSGFIGAKLGGAQAPVTTVLLWRFLPLALLLIPVAVRAGGPRSLGRTVVVGLLSQTGYLTTVYWAVDLGVNTGTTALIDGVQPLVAAALVGPLLGVVVTARQWAGLVLGLAGVVLVTASDAVAAADVRWWAYPIPLLGMLALIAATVVQRRITTPPPMITSLAVHCGASATIFTVAALLTGTATPPASPGFWLATAWLIVFATLGGYGLYWYLLANLGVTRVNSLMFLMAPTTAVWGALMFGESFTPVTAAGLAIGTAAVVVVNASAGRPERSRSRAPSPPPGDGPQHVDAAEDGDDHGTVESRCHRMPRAEFAHRPGDQRQIRREGEGRERGQAHCRAGHENHAVDADGPAFVRRQVAAGVVGRPAPRGHGPP</sequence>
<keyword evidence="3 7" id="KW-0812">Transmembrane</keyword>
<evidence type="ECO:0000256" key="7">
    <source>
        <dbReference type="SAM" id="Phobius"/>
    </source>
</evidence>
<comment type="similarity">
    <text evidence="2">Belongs to the EamA transporter family.</text>
</comment>
<feature type="transmembrane region" description="Helical" evidence="7">
    <location>
        <begin position="45"/>
        <end position="62"/>
    </location>
</feature>
<dbReference type="InterPro" id="IPR037185">
    <property type="entry name" value="EmrE-like"/>
</dbReference>
<feature type="transmembrane region" description="Helical" evidence="7">
    <location>
        <begin position="107"/>
        <end position="125"/>
    </location>
</feature>
<dbReference type="GO" id="GO:0016020">
    <property type="term" value="C:membrane"/>
    <property type="evidence" value="ECO:0007669"/>
    <property type="project" value="UniProtKB-SubCell"/>
</dbReference>
<dbReference type="Pfam" id="PF00892">
    <property type="entry name" value="EamA"/>
    <property type="match status" value="2"/>
</dbReference>
<dbReference type="PANTHER" id="PTHR32322:SF2">
    <property type="entry name" value="EAMA DOMAIN-CONTAINING PROTEIN"/>
    <property type="match status" value="1"/>
</dbReference>
<feature type="transmembrane region" description="Helical" evidence="7">
    <location>
        <begin position="74"/>
        <end position="92"/>
    </location>
</feature>
<dbReference type="Proteomes" id="UP000540412">
    <property type="component" value="Unassembled WGS sequence"/>
</dbReference>
<evidence type="ECO:0000259" key="8">
    <source>
        <dbReference type="Pfam" id="PF00892"/>
    </source>
</evidence>
<protein>
    <submittedName>
        <fullName evidence="9">Drug/metabolite transporter (DMT)-like permease</fullName>
    </submittedName>
</protein>
<feature type="transmembrane region" description="Helical" evidence="7">
    <location>
        <begin position="186"/>
        <end position="205"/>
    </location>
</feature>
<evidence type="ECO:0000313" key="10">
    <source>
        <dbReference type="Proteomes" id="UP000540412"/>
    </source>
</evidence>
<dbReference type="InterPro" id="IPR000620">
    <property type="entry name" value="EamA_dom"/>
</dbReference>
<dbReference type="RefSeq" id="WP_083905589.1">
    <property type="nucleotide sequence ID" value="NZ_JACHIT010000001.1"/>
</dbReference>
<feature type="region of interest" description="Disordered" evidence="6">
    <location>
        <begin position="293"/>
        <end position="378"/>
    </location>
</feature>
<evidence type="ECO:0000256" key="2">
    <source>
        <dbReference type="ARBA" id="ARBA00007362"/>
    </source>
</evidence>
<feature type="compositionally biased region" description="Basic and acidic residues" evidence="6">
    <location>
        <begin position="323"/>
        <end position="373"/>
    </location>
</feature>
<dbReference type="PROSITE" id="PS51257">
    <property type="entry name" value="PROKAR_LIPOPROTEIN"/>
    <property type="match status" value="1"/>
</dbReference>
<organism evidence="9 10">
    <name type="scientific">Nocardia transvalensis</name>
    <dbReference type="NCBI Taxonomy" id="37333"/>
    <lineage>
        <taxon>Bacteria</taxon>
        <taxon>Bacillati</taxon>
        <taxon>Actinomycetota</taxon>
        <taxon>Actinomycetes</taxon>
        <taxon>Mycobacteriales</taxon>
        <taxon>Nocardiaceae</taxon>
        <taxon>Nocardia</taxon>
    </lineage>
</organism>
<keyword evidence="10" id="KW-1185">Reference proteome</keyword>
<feature type="domain" description="EamA" evidence="8">
    <location>
        <begin position="162"/>
        <end position="290"/>
    </location>
</feature>
<accession>A0A7W9UGA0</accession>
<keyword evidence="5 7" id="KW-0472">Membrane</keyword>
<comment type="subcellular location">
    <subcellularLocation>
        <location evidence="1">Membrane</location>
        <topology evidence="1">Multi-pass membrane protein</topology>
    </subcellularLocation>
</comment>
<name>A0A7W9UGA0_9NOCA</name>
<dbReference type="AlphaFoldDB" id="A0A7W9UGA0"/>
<feature type="transmembrane region" description="Helical" evidence="7">
    <location>
        <begin position="156"/>
        <end position="174"/>
    </location>
</feature>
<dbReference type="InterPro" id="IPR050638">
    <property type="entry name" value="AA-Vitamin_Transporters"/>
</dbReference>
<feature type="transmembrane region" description="Helical" evidence="7">
    <location>
        <begin position="12"/>
        <end position="33"/>
    </location>
</feature>
<feature type="transmembrane region" description="Helical" evidence="7">
    <location>
        <begin position="274"/>
        <end position="293"/>
    </location>
</feature>
<feature type="transmembrane region" description="Helical" evidence="7">
    <location>
        <begin position="132"/>
        <end position="150"/>
    </location>
</feature>
<evidence type="ECO:0000256" key="1">
    <source>
        <dbReference type="ARBA" id="ARBA00004141"/>
    </source>
</evidence>
<comment type="caution">
    <text evidence="9">The sequence shown here is derived from an EMBL/GenBank/DDBJ whole genome shotgun (WGS) entry which is preliminary data.</text>
</comment>
<evidence type="ECO:0000256" key="4">
    <source>
        <dbReference type="ARBA" id="ARBA00022989"/>
    </source>
</evidence>
<dbReference type="PANTHER" id="PTHR32322">
    <property type="entry name" value="INNER MEMBRANE TRANSPORTER"/>
    <property type="match status" value="1"/>
</dbReference>
<feature type="transmembrane region" description="Helical" evidence="7">
    <location>
        <begin position="251"/>
        <end position="268"/>
    </location>
</feature>
<evidence type="ECO:0000256" key="5">
    <source>
        <dbReference type="ARBA" id="ARBA00023136"/>
    </source>
</evidence>
<gene>
    <name evidence="9" type="ORF">BJY24_000930</name>
</gene>
<proteinExistence type="inferred from homology"/>
<evidence type="ECO:0000256" key="3">
    <source>
        <dbReference type="ARBA" id="ARBA00022692"/>
    </source>
</evidence>